<gene>
    <name evidence="6" type="ORF">L5G33_15090</name>
</gene>
<evidence type="ECO:0000256" key="2">
    <source>
        <dbReference type="ARBA" id="ARBA00023125"/>
    </source>
</evidence>
<keyword evidence="1" id="KW-0805">Transcription regulation</keyword>
<dbReference type="PANTHER" id="PTHR30055">
    <property type="entry name" value="HTH-TYPE TRANSCRIPTIONAL REGULATOR RUTR"/>
    <property type="match status" value="1"/>
</dbReference>
<dbReference type="EMBL" id="JAKKOR010000011">
    <property type="protein sequence ID" value="MCF8589784.1"/>
    <property type="molecule type" value="Genomic_DNA"/>
</dbReference>
<accession>A0ABS9IW43</accession>
<evidence type="ECO:0000256" key="4">
    <source>
        <dbReference type="PROSITE-ProRule" id="PRU00335"/>
    </source>
</evidence>
<dbReference type="PRINTS" id="PR00455">
    <property type="entry name" value="HTHTETR"/>
</dbReference>
<dbReference type="SUPFAM" id="SSF46689">
    <property type="entry name" value="Homeodomain-like"/>
    <property type="match status" value="1"/>
</dbReference>
<dbReference type="PROSITE" id="PS50977">
    <property type="entry name" value="HTH_TETR_2"/>
    <property type="match status" value="1"/>
</dbReference>
<keyword evidence="7" id="KW-1185">Reference proteome</keyword>
<dbReference type="InterPro" id="IPR040611">
    <property type="entry name" value="AlkX_C"/>
</dbReference>
<evidence type="ECO:0000256" key="3">
    <source>
        <dbReference type="ARBA" id="ARBA00023163"/>
    </source>
</evidence>
<dbReference type="PANTHER" id="PTHR30055:SF234">
    <property type="entry name" value="HTH-TYPE TRANSCRIPTIONAL REGULATOR BETI"/>
    <property type="match status" value="1"/>
</dbReference>
<feature type="domain" description="HTH tetR-type" evidence="5">
    <location>
        <begin position="16"/>
        <end position="76"/>
    </location>
</feature>
<dbReference type="RefSeq" id="WP_236999009.1">
    <property type="nucleotide sequence ID" value="NZ_JAKKOR010000011.1"/>
</dbReference>
<comment type="caution">
    <text evidence="6">The sequence shown here is derived from an EMBL/GenBank/DDBJ whole genome shotgun (WGS) entry which is preliminary data.</text>
</comment>
<keyword evidence="3" id="KW-0804">Transcription</keyword>
<sequence length="199" mass="21213">MTAGTSRKARVTSSPPAQEAAILAAAANEFSTVGARRANIDEVAKAAGVSRSTLYRRFPNKDSLLLAVANDAFEQGLARLEDATAGLGPSEAVVAAFTAGAEMVHTDPLLRRMVLEDVELRTITAATMSGLFIEMVTARVGGTLRRAGAEMPDDDLLQAVELHVRLVISFLEVPNTEPEKQTVEYAAHLAATYLAPMIY</sequence>
<organism evidence="6 7">
    <name type="scientific">Gordonia liuliyuniae</name>
    <dbReference type="NCBI Taxonomy" id="2911517"/>
    <lineage>
        <taxon>Bacteria</taxon>
        <taxon>Bacillati</taxon>
        <taxon>Actinomycetota</taxon>
        <taxon>Actinomycetes</taxon>
        <taxon>Mycobacteriales</taxon>
        <taxon>Gordoniaceae</taxon>
        <taxon>Gordonia</taxon>
    </lineage>
</organism>
<dbReference type="Gene3D" id="1.10.357.10">
    <property type="entry name" value="Tetracycline Repressor, domain 2"/>
    <property type="match status" value="1"/>
</dbReference>
<dbReference type="InterPro" id="IPR009057">
    <property type="entry name" value="Homeodomain-like_sf"/>
</dbReference>
<dbReference type="Pfam" id="PF00440">
    <property type="entry name" value="TetR_N"/>
    <property type="match status" value="1"/>
</dbReference>
<evidence type="ECO:0000256" key="1">
    <source>
        <dbReference type="ARBA" id="ARBA00023015"/>
    </source>
</evidence>
<dbReference type="InterPro" id="IPR001647">
    <property type="entry name" value="HTH_TetR"/>
</dbReference>
<dbReference type="Pfam" id="PF18556">
    <property type="entry name" value="TetR_C_35"/>
    <property type="match status" value="1"/>
</dbReference>
<dbReference type="Proteomes" id="UP001200110">
    <property type="component" value="Unassembled WGS sequence"/>
</dbReference>
<evidence type="ECO:0000259" key="5">
    <source>
        <dbReference type="PROSITE" id="PS50977"/>
    </source>
</evidence>
<protein>
    <submittedName>
        <fullName evidence="6">TetR/AcrR family transcriptional regulator</fullName>
    </submittedName>
</protein>
<feature type="DNA-binding region" description="H-T-H motif" evidence="4">
    <location>
        <begin position="39"/>
        <end position="58"/>
    </location>
</feature>
<evidence type="ECO:0000313" key="7">
    <source>
        <dbReference type="Proteomes" id="UP001200110"/>
    </source>
</evidence>
<proteinExistence type="predicted"/>
<name>A0ABS9IW43_9ACTN</name>
<keyword evidence="2 4" id="KW-0238">DNA-binding</keyword>
<dbReference type="InterPro" id="IPR050109">
    <property type="entry name" value="HTH-type_TetR-like_transc_reg"/>
</dbReference>
<reference evidence="6 7" key="1">
    <citation type="submission" date="2022-01" db="EMBL/GenBank/DDBJ databases">
        <authorList>
            <person name="Huang Y."/>
        </authorList>
    </citation>
    <scope>NUCLEOTIDE SEQUENCE [LARGE SCALE GENOMIC DNA]</scope>
    <source>
        <strain evidence="6 7">HY366</strain>
    </source>
</reference>
<evidence type="ECO:0000313" key="6">
    <source>
        <dbReference type="EMBL" id="MCF8589784.1"/>
    </source>
</evidence>